<feature type="transmembrane region" description="Helical" evidence="2">
    <location>
        <begin position="319"/>
        <end position="340"/>
    </location>
</feature>
<evidence type="ECO:0000256" key="1">
    <source>
        <dbReference type="SAM" id="MobiDB-lite"/>
    </source>
</evidence>
<dbReference type="Proteomes" id="UP000076420">
    <property type="component" value="Unassembled WGS sequence"/>
</dbReference>
<dbReference type="AlphaFoldDB" id="A0A2C9L901"/>
<proteinExistence type="predicted"/>
<protein>
    <recommendedName>
        <fullName evidence="5">EamA domain-containing protein</fullName>
    </recommendedName>
</protein>
<feature type="transmembrane region" description="Helical" evidence="2">
    <location>
        <begin position="170"/>
        <end position="191"/>
    </location>
</feature>
<dbReference type="PANTHER" id="PTHR13146">
    <property type="match status" value="1"/>
</dbReference>
<dbReference type="KEGG" id="bgt:106056086"/>
<evidence type="ECO:0000256" key="2">
    <source>
        <dbReference type="SAM" id="Phobius"/>
    </source>
</evidence>
<reference evidence="3" key="1">
    <citation type="submission" date="2020-05" db="UniProtKB">
        <authorList>
            <consortium name="EnsemblMetazoa"/>
        </authorList>
    </citation>
    <scope>IDENTIFICATION</scope>
    <source>
        <strain evidence="3">BB02</strain>
    </source>
</reference>
<name>A0A2C9L901_BIOGL</name>
<feature type="transmembrane region" description="Helical" evidence="2">
    <location>
        <begin position="198"/>
        <end position="219"/>
    </location>
</feature>
<dbReference type="VEuPathDB" id="VectorBase:BGLB028330"/>
<feature type="transmembrane region" description="Helical" evidence="2">
    <location>
        <begin position="352"/>
        <end position="375"/>
    </location>
</feature>
<keyword evidence="2" id="KW-0472">Membrane</keyword>
<gene>
    <name evidence="3" type="primary">106056086</name>
</gene>
<dbReference type="STRING" id="6526.A0A2C9L901"/>
<dbReference type="PANTHER" id="PTHR13146:SF0">
    <property type="entry name" value="SOLUTE CARRIER FAMILY 35 MEMBER F6"/>
    <property type="match status" value="1"/>
</dbReference>
<feature type="region of interest" description="Disordered" evidence="1">
    <location>
        <begin position="417"/>
        <end position="448"/>
    </location>
</feature>
<dbReference type="OrthoDB" id="29773at2759"/>
<dbReference type="VEuPathDB" id="VectorBase:BGLAX_044921"/>
<feature type="transmembrane region" description="Helical" evidence="2">
    <location>
        <begin position="263"/>
        <end position="288"/>
    </location>
</feature>
<feature type="transmembrane region" description="Helical" evidence="2">
    <location>
        <begin position="381"/>
        <end position="399"/>
    </location>
</feature>
<feature type="region of interest" description="Disordered" evidence="1">
    <location>
        <begin position="99"/>
        <end position="122"/>
    </location>
</feature>
<keyword evidence="2" id="KW-1133">Transmembrane helix</keyword>
<feature type="transmembrane region" description="Helical" evidence="2">
    <location>
        <begin position="47"/>
        <end position="67"/>
    </location>
</feature>
<dbReference type="EnsemblMetazoa" id="BGLB028330-RA">
    <property type="protein sequence ID" value="BGLB028330-PA"/>
    <property type="gene ID" value="BGLB028330"/>
</dbReference>
<feature type="transmembrane region" description="Helical" evidence="2">
    <location>
        <begin position="231"/>
        <end position="251"/>
    </location>
</feature>
<organism evidence="3 4">
    <name type="scientific">Biomphalaria glabrata</name>
    <name type="common">Bloodfluke planorb</name>
    <name type="synonym">Freshwater snail</name>
    <dbReference type="NCBI Taxonomy" id="6526"/>
    <lineage>
        <taxon>Eukaryota</taxon>
        <taxon>Metazoa</taxon>
        <taxon>Spiralia</taxon>
        <taxon>Lophotrochozoa</taxon>
        <taxon>Mollusca</taxon>
        <taxon>Gastropoda</taxon>
        <taxon>Heterobranchia</taxon>
        <taxon>Euthyneura</taxon>
        <taxon>Panpulmonata</taxon>
        <taxon>Hygrophila</taxon>
        <taxon>Lymnaeoidea</taxon>
        <taxon>Planorbidae</taxon>
        <taxon>Biomphalaria</taxon>
    </lineage>
</organism>
<evidence type="ECO:0000313" key="4">
    <source>
        <dbReference type="Proteomes" id="UP000076420"/>
    </source>
</evidence>
<feature type="transmembrane region" description="Helical" evidence="2">
    <location>
        <begin position="144"/>
        <end position="164"/>
    </location>
</feature>
<feature type="compositionally biased region" description="Polar residues" evidence="1">
    <location>
        <begin position="99"/>
        <end position="112"/>
    </location>
</feature>
<accession>A0A2C9L901</accession>
<keyword evidence="2" id="KW-0812">Transmembrane</keyword>
<evidence type="ECO:0008006" key="5">
    <source>
        <dbReference type="Google" id="ProtNLM"/>
    </source>
</evidence>
<dbReference type="GO" id="GO:0016020">
    <property type="term" value="C:membrane"/>
    <property type="evidence" value="ECO:0007669"/>
    <property type="project" value="TreeGrafter"/>
</dbReference>
<sequence length="472" mass="53660">MTTKGSVLIGLAFVFVGLILVLSDRWPENVNVIGTKTRKAHKFDHLFLLWFIKQFLQLLLLPLWFMIEKNVLGFGVFKHGGLPQRVRRDVQMRNVNAFQDENNDNAPNQGEGENQAAEDEQNQNDQALLLHRNPPRQLRSPSKLIYFPAAFFAQASVLLLYFGLKLTYGSSFIMLKGTVAFFTALLAMAFLAQQLACYVWFGVVVTTLGFAVSGISDYIHVPNGGYEKYGIAAGDLLIVMSQIMFATKIIYEEKFIRKHSIHPMLFLGAEATYGFVFAGLFLILFNLLDLVQYSYLPNGRMEDIVDAWNQLRNSWQCSLAFSGSIVFYILYTYLGMFLIRDHGALPRIMIESIIWALYWAVCLALDWETFFIAQWKQFSRAQLGVLIYSHILVIPFVSCGQRGEMRAQDFIRQEIEENQGEPEQDRDGNGHAGYQEQEGAGENHPVAEEDVRLLDHQVEIHAPNGDDLMIEG</sequence>
<evidence type="ECO:0000313" key="3">
    <source>
        <dbReference type="EnsemblMetazoa" id="BGLB028330-PA"/>
    </source>
</evidence>